<reference evidence="1 2" key="1">
    <citation type="submission" date="2020-08" db="EMBL/GenBank/DDBJ databases">
        <title>Sequencing the genomes of 1000 actinobacteria strains.</title>
        <authorList>
            <person name="Klenk H.-P."/>
        </authorList>
    </citation>
    <scope>NUCLEOTIDE SEQUENCE [LARGE SCALE GENOMIC DNA]</scope>
    <source>
        <strain evidence="1 2">DSM 40084</strain>
    </source>
</reference>
<accession>A0A7W9GYM0</accession>
<dbReference type="Proteomes" id="UP000590647">
    <property type="component" value="Unassembled WGS sequence"/>
</dbReference>
<keyword evidence="2" id="KW-1185">Reference proteome</keyword>
<proteinExistence type="predicted"/>
<dbReference type="AlphaFoldDB" id="A0A7W9GYM0"/>
<evidence type="ECO:0000313" key="1">
    <source>
        <dbReference type="EMBL" id="MBB5792066.1"/>
    </source>
</evidence>
<gene>
    <name evidence="1" type="ORF">HDA41_000030</name>
</gene>
<sequence length="71" mass="7613">MIRPGHLTAHQTARVLGSDRAGVRKLVQCGQPEWWVYPGLSDQLAVATAVCSSRRGTLGSAGLSLSLFFMV</sequence>
<protein>
    <submittedName>
        <fullName evidence="1">Uncharacterized protein</fullName>
    </submittedName>
</protein>
<comment type="caution">
    <text evidence="1">The sequence shown here is derived from an EMBL/GenBank/DDBJ whole genome shotgun (WGS) entry which is preliminary data.</text>
</comment>
<evidence type="ECO:0000313" key="2">
    <source>
        <dbReference type="Proteomes" id="UP000590647"/>
    </source>
</evidence>
<name>A0A7W9GYM0_9ACTN</name>
<organism evidence="1 2">
    <name type="scientific">Streptomyces caelestis</name>
    <dbReference type="NCBI Taxonomy" id="36816"/>
    <lineage>
        <taxon>Bacteria</taxon>
        <taxon>Bacillati</taxon>
        <taxon>Actinomycetota</taxon>
        <taxon>Actinomycetes</taxon>
        <taxon>Kitasatosporales</taxon>
        <taxon>Streptomycetaceae</taxon>
        <taxon>Streptomyces</taxon>
    </lineage>
</organism>
<dbReference type="EMBL" id="JACHNE010000001">
    <property type="protein sequence ID" value="MBB5792066.1"/>
    <property type="molecule type" value="Genomic_DNA"/>
</dbReference>